<feature type="region of interest" description="Disordered" evidence="1">
    <location>
        <begin position="1"/>
        <end position="169"/>
    </location>
</feature>
<feature type="compositionally biased region" description="Polar residues" evidence="1">
    <location>
        <begin position="116"/>
        <end position="135"/>
    </location>
</feature>
<accession>A0A3A2ZDW4</accession>
<evidence type="ECO:0000313" key="3">
    <source>
        <dbReference type="Proteomes" id="UP000266188"/>
    </source>
</evidence>
<sequence>MSLFCCFTPRYKSQRPSPSIQRNIERESTTPRDHISASLTHQSLSNDDDDGYTPIVPLPRYTPRPTSVQEKTLEAHMRDPPISSSDYPTISEEKRRNEYPHPQEYPPRPDDEVTSDDVSSAFSFQSSYGNTSTATRETPPPPYSPRDSPVPSRRMSASSSLNFNSGTGLTRPEMAYVAQPRPVYRGNGPWVRDFGVDSVRGSFEEQAMTERRLSRESR</sequence>
<comment type="caution">
    <text evidence="2">The sequence shown here is derived from an EMBL/GenBank/DDBJ whole genome shotgun (WGS) entry which is preliminary data.</text>
</comment>
<proteinExistence type="predicted"/>
<feature type="compositionally biased region" description="Basic and acidic residues" evidence="1">
    <location>
        <begin position="91"/>
        <end position="111"/>
    </location>
</feature>
<protein>
    <submittedName>
        <fullName evidence="2">Uncharacterized protein</fullName>
    </submittedName>
</protein>
<evidence type="ECO:0000256" key="1">
    <source>
        <dbReference type="SAM" id="MobiDB-lite"/>
    </source>
</evidence>
<dbReference type="Proteomes" id="UP000266188">
    <property type="component" value="Unassembled WGS sequence"/>
</dbReference>
<gene>
    <name evidence="2" type="ORF">PHISCL_06323</name>
</gene>
<evidence type="ECO:0000313" key="2">
    <source>
        <dbReference type="EMBL" id="RJE21338.1"/>
    </source>
</evidence>
<keyword evidence="3" id="KW-1185">Reference proteome</keyword>
<feature type="compositionally biased region" description="Low complexity" evidence="1">
    <location>
        <begin position="145"/>
        <end position="156"/>
    </location>
</feature>
<dbReference type="EMBL" id="MVGC01000235">
    <property type="protein sequence ID" value="RJE21338.1"/>
    <property type="molecule type" value="Genomic_DNA"/>
</dbReference>
<organism evidence="2 3">
    <name type="scientific">Aspergillus sclerotialis</name>
    <dbReference type="NCBI Taxonomy" id="2070753"/>
    <lineage>
        <taxon>Eukaryota</taxon>
        <taxon>Fungi</taxon>
        <taxon>Dikarya</taxon>
        <taxon>Ascomycota</taxon>
        <taxon>Pezizomycotina</taxon>
        <taxon>Eurotiomycetes</taxon>
        <taxon>Eurotiomycetidae</taxon>
        <taxon>Eurotiales</taxon>
        <taxon>Aspergillaceae</taxon>
        <taxon>Aspergillus</taxon>
        <taxon>Aspergillus subgen. Polypaecilum</taxon>
    </lineage>
</organism>
<reference evidence="3" key="1">
    <citation type="submission" date="2017-02" db="EMBL/GenBank/DDBJ databases">
        <authorList>
            <person name="Tafer H."/>
            <person name="Lopandic K."/>
        </authorList>
    </citation>
    <scope>NUCLEOTIDE SEQUENCE [LARGE SCALE GENOMIC DNA]</scope>
    <source>
        <strain evidence="3">CBS 366.77</strain>
    </source>
</reference>
<name>A0A3A2ZDW4_9EURO</name>
<feature type="compositionally biased region" description="Basic and acidic residues" evidence="1">
    <location>
        <begin position="23"/>
        <end position="35"/>
    </location>
</feature>
<dbReference type="OrthoDB" id="4508018at2759"/>
<dbReference type="STRING" id="2070753.A0A3A2ZDW4"/>
<feature type="compositionally biased region" description="Polar residues" evidence="1">
    <location>
        <begin position="157"/>
        <end position="168"/>
    </location>
</feature>
<dbReference type="AlphaFoldDB" id="A0A3A2ZDW4"/>